<dbReference type="SUPFAM" id="SSF52317">
    <property type="entry name" value="Class I glutamine amidotransferase-like"/>
    <property type="match status" value="1"/>
</dbReference>
<dbReference type="Proteomes" id="UP000440224">
    <property type="component" value="Unassembled WGS sequence"/>
</dbReference>
<dbReference type="InterPro" id="IPR029062">
    <property type="entry name" value="Class_I_gatase-like"/>
</dbReference>
<feature type="region of interest" description="Disordered" evidence="1">
    <location>
        <begin position="27"/>
        <end position="57"/>
    </location>
</feature>
<reference evidence="2 3" key="1">
    <citation type="submission" date="2019-10" db="EMBL/GenBank/DDBJ databases">
        <title>A soil myxobacterium in the family Polyangiaceae.</title>
        <authorList>
            <person name="Li Y."/>
            <person name="Wang J."/>
        </authorList>
    </citation>
    <scope>NUCLEOTIDE SEQUENCE [LARGE SCALE GENOMIC DNA]</scope>
    <source>
        <strain evidence="2 3">DSM 14734</strain>
    </source>
</reference>
<proteinExistence type="predicted"/>
<name>A0A6N7PH60_9BACT</name>
<evidence type="ECO:0000313" key="2">
    <source>
        <dbReference type="EMBL" id="MRG91472.1"/>
    </source>
</evidence>
<protein>
    <submittedName>
        <fullName evidence="2">Uncharacterized protein</fullName>
    </submittedName>
</protein>
<comment type="caution">
    <text evidence="2">The sequence shown here is derived from an EMBL/GenBank/DDBJ whole genome shotgun (WGS) entry which is preliminary data.</text>
</comment>
<gene>
    <name evidence="2" type="ORF">GF068_05975</name>
</gene>
<evidence type="ECO:0000256" key="1">
    <source>
        <dbReference type="SAM" id="MobiDB-lite"/>
    </source>
</evidence>
<accession>A0A6N7PH60</accession>
<dbReference type="RefSeq" id="WP_153818258.1">
    <property type="nucleotide sequence ID" value="NZ_WJIE01000001.1"/>
</dbReference>
<dbReference type="Gene3D" id="3.40.50.880">
    <property type="match status" value="1"/>
</dbReference>
<dbReference type="AlphaFoldDB" id="A0A6N7PH60"/>
<evidence type="ECO:0000313" key="3">
    <source>
        <dbReference type="Proteomes" id="UP000440224"/>
    </source>
</evidence>
<dbReference type="OrthoDB" id="5508647at2"/>
<sequence>MRRSYVLQLATVIFVLAPGCGQDGGSATGGSGAGASVASSGQGGAGQGGAGQGGAGQGGANVGGSFVGSGGAGQGGGGGGGPEVCDGIDNDNDGTIDNVDVGKDGICDCLRIATLGLPGQWGSGDVFATWLDARSDNGAVSLNDQELTKELLDKYQVIVAQNLSEMNRTYSAAEVAALSEWVQAGGGFMTLIGYGDPTERTNVNTLLGAFTMSYGAQQILPKGGSSTIPVTGWTAHPVTSGVTSIGVDNGYPVEGTGQTLATEQGHVLLKAQEVGSGHVLVWGDEWITYDSEWTGHPEYQLELFWLNAIKWLTPAKNCQVDIPSPK</sequence>
<organism evidence="2 3">
    <name type="scientific">Polyangium spumosum</name>
    <dbReference type="NCBI Taxonomy" id="889282"/>
    <lineage>
        <taxon>Bacteria</taxon>
        <taxon>Pseudomonadati</taxon>
        <taxon>Myxococcota</taxon>
        <taxon>Polyangia</taxon>
        <taxon>Polyangiales</taxon>
        <taxon>Polyangiaceae</taxon>
        <taxon>Polyangium</taxon>
    </lineage>
</organism>
<dbReference type="EMBL" id="WJIE01000001">
    <property type="protein sequence ID" value="MRG91472.1"/>
    <property type="molecule type" value="Genomic_DNA"/>
</dbReference>
<feature type="compositionally biased region" description="Gly residues" evidence="1">
    <location>
        <begin position="41"/>
        <end position="57"/>
    </location>
</feature>
<keyword evidence="3" id="KW-1185">Reference proteome</keyword>